<reference evidence="1 2" key="1">
    <citation type="submission" date="2016-10" db="EMBL/GenBank/DDBJ databases">
        <authorList>
            <person name="de Groot N.N."/>
        </authorList>
    </citation>
    <scope>NUCLEOTIDE SEQUENCE [LARGE SCALE GENOMIC DNA]</scope>
    <source>
        <strain evidence="1 2">DSM 19033</strain>
    </source>
</reference>
<sequence>MKTSLARTFSQLSNGQFPKDEIYERDMVCEVAADGVVLAPNEIFVIHSSIDTSKESEHTSALLVDAVSKEKYDEISKDILKRKDALITNLNKCSGIPKKDLESQLLKDFNEKDFLTCLQNIDAKVFEDDLSVIKYNDIFDGDVIEILKNNTLTENIDKYVEEYNKVISAYPYFKKGVFNPAKAEKVSGTLSKEGFFAANNTINLHGEDKAWTQQDLDQKLKETQKSILENQELKKVRDLMLKKAKCVKFQEIVEGLDDPNILLLEIKNLEEFRQRLWKSYCKNDAEFSPFVNDYTEKEKELIEIEGKANFESSRWKSAIDIFNNRFLNMPYVLDIENKQSCLVGREVPNVVFLFTDEKTGKKVSFKRSELHGLNILSQGEKRALYILNLIFEVESRRNNKQKTLFIVDDIADSFDYKNKYAIIQYLKDISEEPMFYQIILTHNFDFFRTIQERILTSNKWDNSFIAQRNKDEIVLIKAGKKEITNPFEQWRQDMDKEKKIFVACIPFVRNLIDFKEGSSENYMLLTSLLHIKDDSETINVGKIKEAYLDNLKGINLDNYDQNDKVLDYIYSVADVIEAEKIKDDSINLEDKVVLSMAIRLKAETLILSKIKENPKFKGNQTGKLTQVFKDEFKDVEAMKQFIAVFDEVNLITPENIHLNSFMYEPILDISTHHLKNIYKKIKDLF</sequence>
<accession>A0A1H4HK77</accession>
<organism evidence="1 2">
    <name type="scientific">Pedobacter hartonius</name>
    <dbReference type="NCBI Taxonomy" id="425514"/>
    <lineage>
        <taxon>Bacteria</taxon>
        <taxon>Pseudomonadati</taxon>
        <taxon>Bacteroidota</taxon>
        <taxon>Sphingobacteriia</taxon>
        <taxon>Sphingobacteriales</taxon>
        <taxon>Sphingobacteriaceae</taxon>
        <taxon>Pedobacter</taxon>
    </lineage>
</organism>
<evidence type="ECO:0000313" key="2">
    <source>
        <dbReference type="Proteomes" id="UP000198850"/>
    </source>
</evidence>
<evidence type="ECO:0000313" key="1">
    <source>
        <dbReference type="EMBL" id="SEB22183.1"/>
    </source>
</evidence>
<dbReference type="Gene3D" id="3.40.50.300">
    <property type="entry name" value="P-loop containing nucleotide triphosphate hydrolases"/>
    <property type="match status" value="1"/>
</dbReference>
<dbReference type="InterPro" id="IPR027417">
    <property type="entry name" value="P-loop_NTPase"/>
</dbReference>
<evidence type="ECO:0008006" key="3">
    <source>
        <dbReference type="Google" id="ProtNLM"/>
    </source>
</evidence>
<dbReference type="SUPFAM" id="SSF52540">
    <property type="entry name" value="P-loop containing nucleoside triphosphate hydrolases"/>
    <property type="match status" value="1"/>
</dbReference>
<dbReference type="Proteomes" id="UP000198850">
    <property type="component" value="Unassembled WGS sequence"/>
</dbReference>
<proteinExistence type="predicted"/>
<dbReference type="STRING" id="425514.SAMN05443550_1281"/>
<protein>
    <recommendedName>
        <fullName evidence="3">Wobble nucleotide-excising tRNase</fullName>
    </recommendedName>
</protein>
<dbReference type="RefSeq" id="WP_090560169.1">
    <property type="nucleotide sequence ID" value="NZ_FNRA01000028.1"/>
</dbReference>
<name>A0A1H4HK77_9SPHI</name>
<keyword evidence="2" id="KW-1185">Reference proteome</keyword>
<gene>
    <name evidence="1" type="ORF">SAMN05443550_1281</name>
</gene>
<dbReference type="EMBL" id="FNRA01000028">
    <property type="protein sequence ID" value="SEB22183.1"/>
    <property type="molecule type" value="Genomic_DNA"/>
</dbReference>
<dbReference type="OrthoDB" id="4770574at2"/>
<dbReference type="AlphaFoldDB" id="A0A1H4HK77"/>